<dbReference type="GO" id="GO:0005737">
    <property type="term" value="C:cytoplasm"/>
    <property type="evidence" value="ECO:0007669"/>
    <property type="project" value="TreeGrafter"/>
</dbReference>
<feature type="domain" description="Reductase C-terminal" evidence="5">
    <location>
        <begin position="176"/>
        <end position="247"/>
    </location>
</feature>
<sequence length="249" mass="27996">MEVAAYMIDMASSITIIGSSELPYQKTLGPEIGKVTMMVCYKGQYNHLSHTDIKYALNDYLLTLLCLFFKVLEERGVTFYMNDAVAEVQGENRRVKSTGSFVLKINVFIFSKNNTSYMRTNVTDVYCAGDLTFFPLKMAKGQNVSIGHWQTAQAHGRIAALNMMRREVELNIVPFYWTVLLGRTIRYAGYGEGYTEMVLKGRFENMKFLALYLKDDEVVAAAGLNVEPAVSVVAERLAEGRVITKAEAE</sequence>
<dbReference type="InterPro" id="IPR036188">
    <property type="entry name" value="FAD/NAD-bd_sf"/>
</dbReference>
<dbReference type="Proteomes" id="UP000472270">
    <property type="component" value="Unassembled WGS sequence"/>
</dbReference>
<dbReference type="Ensembl" id="ENSSRHT00000089426.1">
    <property type="protein sequence ID" value="ENSSRHP00000087071.1"/>
    <property type="gene ID" value="ENSSRHG00000043060.1"/>
</dbReference>
<accession>A0A673M4W8</accession>
<keyword evidence="4" id="KW-0560">Oxidoreductase</keyword>
<dbReference type="AlphaFoldDB" id="A0A673M4W8"/>
<reference evidence="6" key="2">
    <citation type="submission" date="2025-09" db="UniProtKB">
        <authorList>
            <consortium name="Ensembl"/>
        </authorList>
    </citation>
    <scope>IDENTIFICATION</scope>
</reference>
<dbReference type="Gene3D" id="3.30.390.30">
    <property type="match status" value="1"/>
</dbReference>
<dbReference type="InterPro" id="IPR050446">
    <property type="entry name" value="FAD-oxidoreductase/Apoptosis"/>
</dbReference>
<proteinExistence type="inferred from homology"/>
<dbReference type="InterPro" id="IPR028202">
    <property type="entry name" value="Reductase_C"/>
</dbReference>
<dbReference type="PANTHER" id="PTHR43557">
    <property type="entry name" value="APOPTOSIS-INDUCING FACTOR 1"/>
    <property type="match status" value="1"/>
</dbReference>
<evidence type="ECO:0000256" key="2">
    <source>
        <dbReference type="ARBA" id="ARBA00022630"/>
    </source>
</evidence>
<evidence type="ECO:0000256" key="4">
    <source>
        <dbReference type="ARBA" id="ARBA00023002"/>
    </source>
</evidence>
<dbReference type="InterPro" id="IPR016156">
    <property type="entry name" value="FAD/NAD-linked_Rdtase_dimer_sf"/>
</dbReference>
<protein>
    <submittedName>
        <fullName evidence="6">Apoptosis inducing factor mitochondria associated 5</fullName>
    </submittedName>
</protein>
<keyword evidence="7" id="KW-1185">Reference proteome</keyword>
<evidence type="ECO:0000313" key="7">
    <source>
        <dbReference type="Proteomes" id="UP000472270"/>
    </source>
</evidence>
<keyword evidence="2" id="KW-0285">Flavoprotein</keyword>
<name>A0A673M4W8_9TELE</name>
<organism evidence="6 7">
    <name type="scientific">Sinocyclocheilus rhinocerous</name>
    <dbReference type="NCBI Taxonomy" id="307959"/>
    <lineage>
        <taxon>Eukaryota</taxon>
        <taxon>Metazoa</taxon>
        <taxon>Chordata</taxon>
        <taxon>Craniata</taxon>
        <taxon>Vertebrata</taxon>
        <taxon>Euteleostomi</taxon>
        <taxon>Actinopterygii</taxon>
        <taxon>Neopterygii</taxon>
        <taxon>Teleostei</taxon>
        <taxon>Ostariophysi</taxon>
        <taxon>Cypriniformes</taxon>
        <taxon>Cyprinidae</taxon>
        <taxon>Cyprininae</taxon>
        <taxon>Sinocyclocheilus</taxon>
    </lineage>
</organism>
<dbReference type="PANTHER" id="PTHR43557:SF9">
    <property type="entry name" value="APOPTOSIS-INDUCING FACTOR 3-LIKE"/>
    <property type="match status" value="1"/>
</dbReference>
<dbReference type="SUPFAM" id="SSF51905">
    <property type="entry name" value="FAD/NAD(P)-binding domain"/>
    <property type="match status" value="1"/>
</dbReference>
<evidence type="ECO:0000256" key="3">
    <source>
        <dbReference type="ARBA" id="ARBA00022827"/>
    </source>
</evidence>
<comment type="similarity">
    <text evidence="1">Belongs to the FAD-dependent oxidoreductase family.</text>
</comment>
<reference evidence="6" key="1">
    <citation type="submission" date="2025-08" db="UniProtKB">
        <authorList>
            <consortium name="Ensembl"/>
        </authorList>
    </citation>
    <scope>IDENTIFICATION</scope>
</reference>
<evidence type="ECO:0000313" key="6">
    <source>
        <dbReference type="Ensembl" id="ENSSRHP00000087071.1"/>
    </source>
</evidence>
<keyword evidence="3" id="KW-0274">FAD</keyword>
<dbReference type="Pfam" id="PF14759">
    <property type="entry name" value="Reductase_C"/>
    <property type="match status" value="1"/>
</dbReference>
<dbReference type="SUPFAM" id="SSF55424">
    <property type="entry name" value="FAD/NAD-linked reductases, dimerisation (C-terminal) domain"/>
    <property type="match status" value="1"/>
</dbReference>
<dbReference type="Gene3D" id="3.50.50.60">
    <property type="entry name" value="FAD/NAD(P)-binding domain"/>
    <property type="match status" value="1"/>
</dbReference>
<evidence type="ECO:0000256" key="1">
    <source>
        <dbReference type="ARBA" id="ARBA00006442"/>
    </source>
</evidence>
<dbReference type="GO" id="GO:0016651">
    <property type="term" value="F:oxidoreductase activity, acting on NAD(P)H"/>
    <property type="evidence" value="ECO:0007669"/>
    <property type="project" value="TreeGrafter"/>
</dbReference>
<evidence type="ECO:0000259" key="5">
    <source>
        <dbReference type="Pfam" id="PF14759"/>
    </source>
</evidence>